<feature type="transmembrane region" description="Helical" evidence="1">
    <location>
        <begin position="121"/>
        <end position="145"/>
    </location>
</feature>
<keyword evidence="1" id="KW-0472">Membrane</keyword>
<evidence type="ECO:0000313" key="2">
    <source>
        <dbReference type="EMBL" id="KAK3251980.1"/>
    </source>
</evidence>
<gene>
    <name evidence="2" type="ORF">CYMTET_38706</name>
</gene>
<organism evidence="2 3">
    <name type="scientific">Cymbomonas tetramitiformis</name>
    <dbReference type="NCBI Taxonomy" id="36881"/>
    <lineage>
        <taxon>Eukaryota</taxon>
        <taxon>Viridiplantae</taxon>
        <taxon>Chlorophyta</taxon>
        <taxon>Pyramimonadophyceae</taxon>
        <taxon>Pyramimonadales</taxon>
        <taxon>Pyramimonadaceae</taxon>
        <taxon>Cymbomonas</taxon>
    </lineage>
</organism>
<protein>
    <recommendedName>
        <fullName evidence="4">Transmembrane protein</fullName>
    </recommendedName>
</protein>
<sequence length="185" mass="19730">MFFSAYMLFKIPTVHACYGERFTWPAGTTATCCSRRAGISESVYTVPVVPLVVALPSNLVMVTATTNATLMIATMTEEIVRSLLLLPVHLPLAHPLAPPYGSSYDSYSNYDDNDSGSSNTGAIVGGVIGALVFLGIFGGGTMYYLKKRKQLNADGTSGAEEGISSSVALPRTYSSYCCHDGVEFE</sequence>
<keyword evidence="1" id="KW-1133">Transmembrane helix</keyword>
<keyword evidence="3" id="KW-1185">Reference proteome</keyword>
<evidence type="ECO:0000256" key="1">
    <source>
        <dbReference type="SAM" id="Phobius"/>
    </source>
</evidence>
<accession>A0AAE0F6B9</accession>
<evidence type="ECO:0008006" key="4">
    <source>
        <dbReference type="Google" id="ProtNLM"/>
    </source>
</evidence>
<comment type="caution">
    <text evidence="2">The sequence shown here is derived from an EMBL/GenBank/DDBJ whole genome shotgun (WGS) entry which is preliminary data.</text>
</comment>
<reference evidence="2 3" key="1">
    <citation type="journal article" date="2015" name="Genome Biol. Evol.">
        <title>Comparative Genomics of a Bacterivorous Green Alga Reveals Evolutionary Causalities and Consequences of Phago-Mixotrophic Mode of Nutrition.</title>
        <authorList>
            <person name="Burns J.A."/>
            <person name="Paasch A."/>
            <person name="Narechania A."/>
            <person name="Kim E."/>
        </authorList>
    </citation>
    <scope>NUCLEOTIDE SEQUENCE [LARGE SCALE GENOMIC DNA]</scope>
    <source>
        <strain evidence="2 3">PLY_AMNH</strain>
    </source>
</reference>
<dbReference type="AlphaFoldDB" id="A0AAE0F6B9"/>
<evidence type="ECO:0000313" key="3">
    <source>
        <dbReference type="Proteomes" id="UP001190700"/>
    </source>
</evidence>
<feature type="transmembrane region" description="Helical" evidence="1">
    <location>
        <begin position="48"/>
        <end position="70"/>
    </location>
</feature>
<proteinExistence type="predicted"/>
<dbReference type="EMBL" id="LGRX02025701">
    <property type="protein sequence ID" value="KAK3251980.1"/>
    <property type="molecule type" value="Genomic_DNA"/>
</dbReference>
<dbReference type="Proteomes" id="UP001190700">
    <property type="component" value="Unassembled WGS sequence"/>
</dbReference>
<name>A0AAE0F6B9_9CHLO</name>
<keyword evidence="1" id="KW-0812">Transmembrane</keyword>